<dbReference type="InterPro" id="IPR011047">
    <property type="entry name" value="Quinoprotein_ADH-like_sf"/>
</dbReference>
<dbReference type="Pfam" id="PF00400">
    <property type="entry name" value="WD40"/>
    <property type="match status" value="13"/>
</dbReference>
<feature type="repeat" description="WD" evidence="3">
    <location>
        <begin position="791"/>
        <end position="832"/>
    </location>
</feature>
<organism evidence="5 6">
    <name type="scientific">Candidatus Synechococcus calcipolaris G9</name>
    <dbReference type="NCBI Taxonomy" id="1497997"/>
    <lineage>
        <taxon>Bacteria</taxon>
        <taxon>Bacillati</taxon>
        <taxon>Cyanobacteriota</taxon>
        <taxon>Cyanophyceae</taxon>
        <taxon>Synechococcales</taxon>
        <taxon>Synechococcaceae</taxon>
        <taxon>Synechococcus</taxon>
    </lineage>
</organism>
<dbReference type="Pfam" id="PF00805">
    <property type="entry name" value="Pentapeptide"/>
    <property type="match status" value="1"/>
</dbReference>
<dbReference type="InterPro" id="IPR015943">
    <property type="entry name" value="WD40/YVTN_repeat-like_dom_sf"/>
</dbReference>
<dbReference type="Pfam" id="PF00931">
    <property type="entry name" value="NB-ARC"/>
    <property type="match status" value="1"/>
</dbReference>
<dbReference type="InterPro" id="IPR027417">
    <property type="entry name" value="P-loop_NTPase"/>
</dbReference>
<feature type="domain" description="HTH cro/C1-type" evidence="4">
    <location>
        <begin position="46"/>
        <end position="93"/>
    </location>
</feature>
<dbReference type="PROSITE" id="PS50294">
    <property type="entry name" value="WD_REPEATS_REGION"/>
    <property type="match status" value="12"/>
</dbReference>
<feature type="repeat" description="WD" evidence="3">
    <location>
        <begin position="1136"/>
        <end position="1177"/>
    </location>
</feature>
<comment type="caution">
    <text evidence="5">The sequence shown here is derived from an EMBL/GenBank/DDBJ whole genome shotgun (WGS) entry which is preliminary data.</text>
</comment>
<dbReference type="CDD" id="cd00200">
    <property type="entry name" value="WD40"/>
    <property type="match status" value="2"/>
</dbReference>
<keyword evidence="6" id="KW-1185">Reference proteome</keyword>
<evidence type="ECO:0000256" key="3">
    <source>
        <dbReference type="PROSITE-ProRule" id="PRU00221"/>
    </source>
</evidence>
<reference evidence="5" key="2">
    <citation type="submission" date="2022-01" db="EMBL/GenBank/DDBJ databases">
        <authorList>
            <person name="Zivanovic Y."/>
            <person name="Moreira D."/>
            <person name="Lopez-Garcia P."/>
        </authorList>
    </citation>
    <scope>NUCLEOTIDE SEQUENCE</scope>
    <source>
        <strain evidence="5">G9</strain>
    </source>
</reference>
<accession>A0ABT6F270</accession>
<proteinExistence type="predicted"/>
<protein>
    <submittedName>
        <fullName evidence="5">NB-ARC domain-containing protein</fullName>
    </submittedName>
</protein>
<name>A0ABT6F270_9SYNE</name>
<dbReference type="RefSeq" id="WP_277867890.1">
    <property type="nucleotide sequence ID" value="NZ_JAKKUT010000006.1"/>
</dbReference>
<dbReference type="PANTHER" id="PTHR19848:SF8">
    <property type="entry name" value="F-BOX AND WD REPEAT DOMAIN CONTAINING 7"/>
    <property type="match status" value="1"/>
</dbReference>
<evidence type="ECO:0000313" key="6">
    <source>
        <dbReference type="Proteomes" id="UP001154265"/>
    </source>
</evidence>
<dbReference type="PROSITE" id="PS00678">
    <property type="entry name" value="WD_REPEATS_1"/>
    <property type="match status" value="8"/>
</dbReference>
<dbReference type="InterPro" id="IPR020472">
    <property type="entry name" value="WD40_PAC1"/>
</dbReference>
<sequence>MDANPKGSRRDLKPPKRVRGVALSPKGWQRWQTVKQQAESTEGWGKRFTQEELSNRTGLSLNTLARIIKRELGVDRQSLELLFQAFGLELTSADYTTPAVLAAPSAPPRSNDWQDWDNAADASVFYGRGADLAQLWQWMVADRCRVVGLFGIGGIGKSTIAVKAALQMQSEFEVVVWRSLANAPSFENLLISLLKFLMPLQGDDPIIPAALHEKLSKLMQYLRSQRCLLLLDNVETILQSKQVGQWRSGYEAYGQFLRVLGETPHQSCLLLTSREKPRVMALMEGEQSLVKTLPLSGLTPDDGRAIFRQKGIFTGSETEWQTLVNHYGGNPLALKMVASATQDVFNNSIREFLAYLSQRILIFEDIRDLLDRQFSRLSDAEKKTLFWFAIHREPLTLTDIQNSVIGSMHQQSIPQHINSLLRRSLLEKKDKTFFLQPVVMEYVTERLIQRLCTEFTTQQLDVWQSHSLIRIQAKDYVREIQLRLIMQPMIEWLLSSYQNVSVVEDRAQLLLTQQQYSSSSLAGYAAGNLINLLVQLKVDLRGSDFSGLVVQQADLRQVNLAGVNFKDTDLTQSIFSESLNSAMSIDLSPDGQMVAVGDSTGLIYLWQIATTQLLATFVGHTSWVWCVAFSPDGRQLASSGSDTSVRLWDLESGQCLWVATEHTGCVWSVTFSPDGHRLASGSDDQTVRVWNLKGDCLQVLQGHTKNVYSVHFSPDNQTLVSGSKDESVRIWNTSSGTCLSVLQGYGDGVHCVRYSPNGQLLASGGFDGSIRLWHGQTVTSNHPSRVSSTVLSGHTGGVWGMAFSSDGCILATGSDDGTLRLWHVQEAQCINVLDGHTDDVLAIALRGQLLVSASQDQTVRLWNLQGQSLKTWCGCTSGIRSLSLSPNGTTLASRGLDEAVYLWELRFDPGLSPSRPDKILQRRTGLTSPLTSWVSSLSFSPDGQTVATNGQDGSLLLWNVSMGLLHQWLGHDAPVWTVAFDATGNVLASGSKDESVRLWDVKTHRCLQVLEGHKHNVCAIAFDDNNQYLASGSSEQTIRLWDVQTGVCRHVLQGHTGGIFSLAFSAHDQQLISGSFDQTIRVWNLQTGECTQVLRGHTGGIWSVAVCPDHHLLASGSGDQTIRLWNLQTGYCLNVLHEHTSWVTSVSFSPDGQFLISGSDDRTLKVWDITTGFCIQTLMVDRLYEGMNIQGATGLTHTQAATLRALGAISQ</sequence>
<feature type="repeat" description="WD" evidence="3">
    <location>
        <begin position="742"/>
        <end position="773"/>
    </location>
</feature>
<dbReference type="SUPFAM" id="SSF50998">
    <property type="entry name" value="Quinoprotein alcohol dehydrogenase-like"/>
    <property type="match status" value="1"/>
</dbReference>
<dbReference type="InterPro" id="IPR019775">
    <property type="entry name" value="WD40_repeat_CS"/>
</dbReference>
<dbReference type="Gene3D" id="2.130.10.10">
    <property type="entry name" value="YVTN repeat-like/Quinoprotein amine dehydrogenase"/>
    <property type="match status" value="7"/>
</dbReference>
<feature type="repeat" description="WD" evidence="3">
    <location>
        <begin position="1010"/>
        <end position="1051"/>
    </location>
</feature>
<dbReference type="PROSITE" id="PS50082">
    <property type="entry name" value="WD_REPEATS_2"/>
    <property type="match status" value="14"/>
</dbReference>
<feature type="repeat" description="WD" evidence="3">
    <location>
        <begin position="659"/>
        <end position="693"/>
    </location>
</feature>
<dbReference type="SMART" id="SM00320">
    <property type="entry name" value="WD40"/>
    <property type="match status" value="14"/>
</dbReference>
<feature type="repeat" description="WD" evidence="3">
    <location>
        <begin position="575"/>
        <end position="616"/>
    </location>
</feature>
<gene>
    <name evidence="5" type="ORF">L3556_13605</name>
</gene>
<dbReference type="PRINTS" id="PR00320">
    <property type="entry name" value="GPROTEINBRPT"/>
</dbReference>
<dbReference type="Gene3D" id="3.40.50.300">
    <property type="entry name" value="P-loop containing nucleotide triphosphate hydrolases"/>
    <property type="match status" value="1"/>
</dbReference>
<dbReference type="SUPFAM" id="SSF141571">
    <property type="entry name" value="Pentapeptide repeat-like"/>
    <property type="match status" value="1"/>
</dbReference>
<evidence type="ECO:0000313" key="5">
    <source>
        <dbReference type="EMBL" id="MDG2991960.1"/>
    </source>
</evidence>
<feature type="repeat" description="WD" evidence="3">
    <location>
        <begin position="968"/>
        <end position="1009"/>
    </location>
</feature>
<dbReference type="InterPro" id="IPR001680">
    <property type="entry name" value="WD40_rpt"/>
</dbReference>
<dbReference type="Proteomes" id="UP001154265">
    <property type="component" value="Unassembled WGS sequence"/>
</dbReference>
<evidence type="ECO:0000256" key="2">
    <source>
        <dbReference type="ARBA" id="ARBA00022737"/>
    </source>
</evidence>
<feature type="repeat" description="WD" evidence="3">
    <location>
        <begin position="1052"/>
        <end position="1093"/>
    </location>
</feature>
<feature type="repeat" description="WD" evidence="3">
    <location>
        <begin position="833"/>
        <end position="865"/>
    </location>
</feature>
<dbReference type="SUPFAM" id="SSF50978">
    <property type="entry name" value="WD40 repeat-like"/>
    <property type="match status" value="1"/>
</dbReference>
<dbReference type="PRINTS" id="PR00364">
    <property type="entry name" value="DISEASERSIST"/>
</dbReference>
<dbReference type="CDD" id="cd00093">
    <property type="entry name" value="HTH_XRE"/>
    <property type="match status" value="1"/>
</dbReference>
<evidence type="ECO:0000256" key="1">
    <source>
        <dbReference type="ARBA" id="ARBA00022574"/>
    </source>
</evidence>
<evidence type="ECO:0000259" key="4">
    <source>
        <dbReference type="PROSITE" id="PS50943"/>
    </source>
</evidence>
<keyword evidence="1 3" id="KW-0853">WD repeat</keyword>
<feature type="repeat" description="WD" evidence="3">
    <location>
        <begin position="934"/>
        <end position="961"/>
    </location>
</feature>
<dbReference type="InterPro" id="IPR001646">
    <property type="entry name" value="5peptide_repeat"/>
</dbReference>
<feature type="repeat" description="WD" evidence="3">
    <location>
        <begin position="617"/>
        <end position="658"/>
    </location>
</feature>
<feature type="repeat" description="WD" evidence="3">
    <location>
        <begin position="872"/>
        <end position="906"/>
    </location>
</feature>
<dbReference type="Gene3D" id="2.160.20.80">
    <property type="entry name" value="E3 ubiquitin-protein ligase SopA"/>
    <property type="match status" value="1"/>
</dbReference>
<dbReference type="SUPFAM" id="SSF52540">
    <property type="entry name" value="P-loop containing nucleoside triphosphate hydrolases"/>
    <property type="match status" value="1"/>
</dbReference>
<feature type="repeat" description="WD" evidence="3">
    <location>
        <begin position="1094"/>
        <end position="1135"/>
    </location>
</feature>
<dbReference type="InterPro" id="IPR002182">
    <property type="entry name" value="NB-ARC"/>
</dbReference>
<reference evidence="5" key="1">
    <citation type="journal article" date="2022" name="Genome Biol. Evol.">
        <title>A New Gene Family Diagnostic for Intracellular Biomineralization of Amorphous Ca Carbonates by Cyanobacteria.</title>
        <authorList>
            <person name="Benzerara K."/>
            <person name="Duprat E."/>
            <person name="Bitard-Feildel T."/>
            <person name="Caumes G."/>
            <person name="Cassier-Chauvat C."/>
            <person name="Chauvat F."/>
            <person name="Dezi M."/>
            <person name="Diop S.I."/>
            <person name="Gaschignard G."/>
            <person name="Gorgen S."/>
            <person name="Gugger M."/>
            <person name="Lopez-Garcia P."/>
            <person name="Millet M."/>
            <person name="Skouri-Panet F."/>
            <person name="Moreira D."/>
            <person name="Callebaut I."/>
        </authorList>
    </citation>
    <scope>NUCLEOTIDE SEQUENCE</scope>
    <source>
        <strain evidence="5">G9</strain>
    </source>
</reference>
<dbReference type="EMBL" id="JAKKUT010000006">
    <property type="protein sequence ID" value="MDG2991960.1"/>
    <property type="molecule type" value="Genomic_DNA"/>
</dbReference>
<keyword evidence="2" id="KW-0677">Repeat</keyword>
<dbReference type="InterPro" id="IPR036322">
    <property type="entry name" value="WD40_repeat_dom_sf"/>
</dbReference>
<dbReference type="PANTHER" id="PTHR19848">
    <property type="entry name" value="WD40 REPEAT PROTEIN"/>
    <property type="match status" value="1"/>
</dbReference>
<dbReference type="InterPro" id="IPR001387">
    <property type="entry name" value="Cro/C1-type_HTH"/>
</dbReference>
<feature type="repeat" description="WD" evidence="3">
    <location>
        <begin position="700"/>
        <end position="741"/>
    </location>
</feature>
<dbReference type="PROSITE" id="PS50943">
    <property type="entry name" value="HTH_CROC1"/>
    <property type="match status" value="1"/>
</dbReference>